<dbReference type="PANTHER" id="PTHR42928">
    <property type="entry name" value="TRICARBOXYLATE-BINDING PROTEIN"/>
    <property type="match status" value="1"/>
</dbReference>
<organism evidence="3 4">
    <name type="scientific">Neoroseomonas marina</name>
    <dbReference type="NCBI Taxonomy" id="1232220"/>
    <lineage>
        <taxon>Bacteria</taxon>
        <taxon>Pseudomonadati</taxon>
        <taxon>Pseudomonadota</taxon>
        <taxon>Alphaproteobacteria</taxon>
        <taxon>Acetobacterales</taxon>
        <taxon>Acetobacteraceae</taxon>
        <taxon>Neoroseomonas</taxon>
    </lineage>
</organism>
<feature type="signal peptide" evidence="2">
    <location>
        <begin position="1"/>
        <end position="21"/>
    </location>
</feature>
<feature type="chain" id="PRO_5032563080" evidence="2">
    <location>
        <begin position="22"/>
        <end position="324"/>
    </location>
</feature>
<dbReference type="Proteomes" id="UP000548582">
    <property type="component" value="Unassembled WGS sequence"/>
</dbReference>
<comment type="caution">
    <text evidence="3">The sequence shown here is derived from an EMBL/GenBank/DDBJ whole genome shotgun (WGS) entry which is preliminary data.</text>
</comment>
<dbReference type="Gene3D" id="3.40.190.150">
    <property type="entry name" value="Bordetella uptake gene, domain 1"/>
    <property type="match status" value="1"/>
</dbReference>
<name>A0A848EA63_9PROT</name>
<evidence type="ECO:0000256" key="2">
    <source>
        <dbReference type="SAM" id="SignalP"/>
    </source>
</evidence>
<evidence type="ECO:0000313" key="4">
    <source>
        <dbReference type="Proteomes" id="UP000548582"/>
    </source>
</evidence>
<keyword evidence="4" id="KW-1185">Reference proteome</keyword>
<evidence type="ECO:0000313" key="3">
    <source>
        <dbReference type="EMBL" id="NMJ40360.1"/>
    </source>
</evidence>
<dbReference type="PIRSF" id="PIRSF017082">
    <property type="entry name" value="YflP"/>
    <property type="match status" value="1"/>
</dbReference>
<keyword evidence="2" id="KW-0732">Signal</keyword>
<dbReference type="CDD" id="cd07012">
    <property type="entry name" value="PBP2_Bug_TTT"/>
    <property type="match status" value="1"/>
</dbReference>
<gene>
    <name evidence="3" type="ORF">GWK16_03850</name>
</gene>
<dbReference type="InterPro" id="IPR042100">
    <property type="entry name" value="Bug_dom1"/>
</dbReference>
<comment type="similarity">
    <text evidence="1">Belongs to the UPF0065 (bug) family.</text>
</comment>
<dbReference type="EMBL" id="JABBKX010000001">
    <property type="protein sequence ID" value="NMJ40360.1"/>
    <property type="molecule type" value="Genomic_DNA"/>
</dbReference>
<dbReference type="RefSeq" id="WP_170052609.1">
    <property type="nucleotide sequence ID" value="NZ_JABBKX010000001.1"/>
</dbReference>
<dbReference type="InterPro" id="IPR005064">
    <property type="entry name" value="BUG"/>
</dbReference>
<sequence length="324" mass="33650">MNRRHALLLPAAMLAAPRLLAAQPAWAPSRPVVLVVPFAPGGPNDLVARLVAPHMQAALGQNVVVENRPGATGAIGARHVAGSPPDGHTLLVAASGTMTINPAVMARPGYDPEKDFAPVSLAMTVPNMLLVHKDVPARTVPEVIDWLKREDGKVNYSSGGVGSTEQLGMELFLHATGTRATHVPFPGGAPAVTAMIQGQCQASILNAATVRPHVVSGALRGIAICLPRRFAALPDIPTMAEAGYPQVISASWSAFLAAAGTPAPAVARLNETVVAALRQAEVTERLTAAGFTVDASSAAELGQTISTELARWKQVVRDAGIQMN</sequence>
<dbReference type="Pfam" id="PF03401">
    <property type="entry name" value="TctC"/>
    <property type="match status" value="1"/>
</dbReference>
<reference evidence="3 4" key="1">
    <citation type="submission" date="2020-03" db="EMBL/GenBank/DDBJ databases">
        <authorList>
            <person name="Sun Q."/>
        </authorList>
    </citation>
    <scope>NUCLEOTIDE SEQUENCE [LARGE SCALE GENOMIC DNA]</scope>
    <source>
        <strain evidence="3 4">JC162</strain>
    </source>
</reference>
<accession>A0A848EA63</accession>
<protein>
    <submittedName>
        <fullName evidence="3">Tripartite tricarboxylate transporter substrate binding protein</fullName>
    </submittedName>
</protein>
<proteinExistence type="inferred from homology"/>
<dbReference type="PANTHER" id="PTHR42928:SF5">
    <property type="entry name" value="BLR1237 PROTEIN"/>
    <property type="match status" value="1"/>
</dbReference>
<dbReference type="AlphaFoldDB" id="A0A848EA63"/>
<evidence type="ECO:0000256" key="1">
    <source>
        <dbReference type="ARBA" id="ARBA00006987"/>
    </source>
</evidence>
<dbReference type="SUPFAM" id="SSF53850">
    <property type="entry name" value="Periplasmic binding protein-like II"/>
    <property type="match status" value="1"/>
</dbReference>
<dbReference type="Gene3D" id="3.40.190.10">
    <property type="entry name" value="Periplasmic binding protein-like II"/>
    <property type="match status" value="1"/>
</dbReference>